<dbReference type="Pfam" id="PF24346">
    <property type="entry name" value="DUF7507"/>
    <property type="match status" value="1"/>
</dbReference>
<dbReference type="Gene3D" id="2.60.40.1140">
    <property type="entry name" value="Collagen-binding surface protein Cna, B-type domain"/>
    <property type="match status" value="2"/>
</dbReference>
<feature type="region of interest" description="Disordered" evidence="5">
    <location>
        <begin position="364"/>
        <end position="423"/>
    </location>
</feature>
<reference evidence="11" key="1">
    <citation type="submission" date="2016-11" db="EMBL/GenBank/DDBJ databases">
        <authorList>
            <person name="Varghese N."/>
            <person name="Submissions S."/>
        </authorList>
    </citation>
    <scope>NUCLEOTIDE SEQUENCE [LARGE SCALE GENOMIC DNA]</scope>
    <source>
        <strain evidence="11">DSM 10349</strain>
    </source>
</reference>
<feature type="domain" description="DUF7601" evidence="9">
    <location>
        <begin position="156"/>
        <end position="263"/>
    </location>
</feature>
<accession>A0A1M6WME4</accession>
<evidence type="ECO:0000256" key="2">
    <source>
        <dbReference type="ARBA" id="ARBA00022525"/>
    </source>
</evidence>
<keyword evidence="2" id="KW-0964">Secreted</keyword>
<dbReference type="NCBIfam" id="TIGR01451">
    <property type="entry name" value="B_ant_repeat"/>
    <property type="match status" value="1"/>
</dbReference>
<dbReference type="Proteomes" id="UP000183997">
    <property type="component" value="Unassembled WGS sequence"/>
</dbReference>
<feature type="domain" description="Gram-positive cocci surface proteins LPxTG" evidence="7">
    <location>
        <begin position="437"/>
        <end position="472"/>
    </location>
</feature>
<keyword evidence="6" id="KW-1133">Transmembrane helix</keyword>
<evidence type="ECO:0000256" key="5">
    <source>
        <dbReference type="SAM" id="MobiDB-lite"/>
    </source>
</evidence>
<evidence type="ECO:0000259" key="7">
    <source>
        <dbReference type="Pfam" id="PF00746"/>
    </source>
</evidence>
<dbReference type="STRING" id="1121421.SAMN02745123_03696"/>
<protein>
    <submittedName>
        <fullName evidence="10">LPXTG-motif cell wall anchor domain-containing protein/conserved repeat domain-containing protein</fullName>
    </submittedName>
</protein>
<evidence type="ECO:0000259" key="8">
    <source>
        <dbReference type="Pfam" id="PF24346"/>
    </source>
</evidence>
<dbReference type="InterPro" id="IPR055382">
    <property type="entry name" value="DUF7601"/>
</dbReference>
<gene>
    <name evidence="10" type="ORF">SAMN02745123_03696</name>
</gene>
<dbReference type="AlphaFoldDB" id="A0A1M6WME4"/>
<keyword evidence="3" id="KW-0732">Signal</keyword>
<feature type="domain" description="DUF7601" evidence="9">
    <location>
        <begin position="38"/>
        <end position="151"/>
    </location>
</feature>
<keyword evidence="4" id="KW-0572">Peptidoglycan-anchor</keyword>
<keyword evidence="6" id="KW-0812">Transmembrane</keyword>
<evidence type="ECO:0000256" key="3">
    <source>
        <dbReference type="ARBA" id="ARBA00022729"/>
    </source>
</evidence>
<dbReference type="InterPro" id="IPR019931">
    <property type="entry name" value="LPXTG_anchor"/>
</dbReference>
<evidence type="ECO:0000256" key="6">
    <source>
        <dbReference type="SAM" id="Phobius"/>
    </source>
</evidence>
<dbReference type="InterPro" id="IPR047589">
    <property type="entry name" value="DUF11_rpt"/>
</dbReference>
<evidence type="ECO:0000313" key="10">
    <source>
        <dbReference type="EMBL" id="SHK94917.1"/>
    </source>
</evidence>
<keyword evidence="6" id="KW-0472">Membrane</keyword>
<dbReference type="Pfam" id="PF24547">
    <property type="entry name" value="DUF7601"/>
    <property type="match status" value="2"/>
</dbReference>
<dbReference type="EMBL" id="FRAR01000032">
    <property type="protein sequence ID" value="SHK94917.1"/>
    <property type="molecule type" value="Genomic_DNA"/>
</dbReference>
<keyword evidence="1" id="KW-0134">Cell wall</keyword>
<evidence type="ECO:0000256" key="1">
    <source>
        <dbReference type="ARBA" id="ARBA00022512"/>
    </source>
</evidence>
<feature type="transmembrane region" description="Helical" evidence="6">
    <location>
        <begin position="453"/>
        <end position="469"/>
    </location>
</feature>
<organism evidence="10 11">
    <name type="scientific">Desulforamulus aeronauticus DSM 10349</name>
    <dbReference type="NCBI Taxonomy" id="1121421"/>
    <lineage>
        <taxon>Bacteria</taxon>
        <taxon>Bacillati</taxon>
        <taxon>Bacillota</taxon>
        <taxon>Clostridia</taxon>
        <taxon>Eubacteriales</taxon>
        <taxon>Peptococcaceae</taxon>
        <taxon>Desulforamulus</taxon>
    </lineage>
</organism>
<feature type="domain" description="DUF7507" evidence="8">
    <location>
        <begin position="279"/>
        <end position="367"/>
    </location>
</feature>
<evidence type="ECO:0000313" key="11">
    <source>
        <dbReference type="Proteomes" id="UP000183997"/>
    </source>
</evidence>
<name>A0A1M6WME4_9FIRM</name>
<proteinExistence type="predicted"/>
<dbReference type="OrthoDB" id="2062175at2"/>
<evidence type="ECO:0000256" key="4">
    <source>
        <dbReference type="ARBA" id="ARBA00023088"/>
    </source>
</evidence>
<sequence length="474" mass="49989">MTETAVDWYTTDSTEKKGIIAAEETQEAEFINTKNKPGSLIIRKTFVGNADNATNKEFEFTVTFLKADGITPDDTSSYNYNKTNGETGTIKSGDKIYLKHDESITITDLPEGLQYEVAEKDYSADGYTTASTGKKDTILTGQPQTAVFINTNYKPGSLTIIKTVTGNAGDTNKKFEFTVTLSDTQKTYSYTGFNGGPSGSITGSAIIELANGQSVTIADLPKDISYTVTEKDYASDGYTTASTGDSGTIVTGEGCIAAFTNTRNVSSGGGGGEPVESEKPALTIVKTADKTTAKVGEVITYTIKVTNTGNVVLRNVTVKDSLLSLTRKIAILDVNGEVTFTGTYTVTEADQEKGKVTNVAIADSDQTDPEQDQEEIPVPKEPLDPTEPVDPTEPIDPTLPVDPNNPPLGSGNASGGGGTGDELVDLNGKTPLGGINPNKPGGVLPKTGETSNIGYYVTGLLLLGLGLALRKRMS</sequence>
<dbReference type="Gene3D" id="2.60.40.10">
    <property type="entry name" value="Immunoglobulins"/>
    <property type="match status" value="1"/>
</dbReference>
<keyword evidence="11" id="KW-1185">Reference proteome</keyword>
<dbReference type="Pfam" id="PF00746">
    <property type="entry name" value="Gram_pos_anchor"/>
    <property type="match status" value="1"/>
</dbReference>
<dbReference type="NCBIfam" id="TIGR01167">
    <property type="entry name" value="LPXTG_anchor"/>
    <property type="match status" value="1"/>
</dbReference>
<evidence type="ECO:0000259" key="9">
    <source>
        <dbReference type="Pfam" id="PF24547"/>
    </source>
</evidence>
<feature type="compositionally biased region" description="Acidic residues" evidence="5">
    <location>
        <begin position="365"/>
        <end position="375"/>
    </location>
</feature>
<dbReference type="InterPro" id="IPR055354">
    <property type="entry name" value="DUF7507"/>
</dbReference>
<dbReference type="InterPro" id="IPR013783">
    <property type="entry name" value="Ig-like_fold"/>
</dbReference>